<name>A0A423SIX2_PENVA</name>
<dbReference type="PROSITE" id="PS50093">
    <property type="entry name" value="PKD"/>
    <property type="match status" value="1"/>
</dbReference>
<feature type="region of interest" description="Disordered" evidence="1">
    <location>
        <begin position="507"/>
        <end position="584"/>
    </location>
</feature>
<keyword evidence="4" id="KW-1185">Reference proteome</keyword>
<sequence length="674" mass="73817">MSNVTSCERNITDLGLSAAQFSTDNFDSTLNEESPYYVSSRHELSHTVQLTAADTYTVTASASNKHNEETGPVESTVTVVAQDPVLMTWAMAPSEIAFLAPVDLPTVSFTEGTGAPFPTDASVTVDWGDGSSPTSHPFTDPPSANHIYAAGGTYSVNATIYNFVSSFNVICEVEIVEQIVDFSIAVKYLPHALATTLNEGTGKDENEYPIKRNLTFYPSMAMGTVDRYTLEHNGTVVAAFEVEDPLNPTLTTFDYYYDEEVEITVTVRAINFFESVPFDFVMLIVGEVKSVRLDDYSVTTGKNETKTLLVTFESIGGSTCLIINWGDLSLTSYGDFYTCTTENMEIPYEPGIPLDISMNVTHVYWEEGPYTVTAMAFNSRSNTLDELPVIVTSIDCAPPRAQVIDGAERHYNAPSFHRGFLASVSTAATLNCAVTSKTKNSNVDVEVPVKWARFAADGTASLRRGPKVNGNKGGFGRPAPSLLHSPTPLILYSFTLNSLFTTSPLTRPSTFPHTTPNPFPLPPTHPPPPSPLPPHSRHTPSNLPQPTPPPPSPYSPALSTFPHPPSPHHPLHPSKRKKKKKKDRPRLLGFHWLLGEDFVSSSRNPTRMSVTPRQGHEREAEVMTPGKVLGDRPSHRQYFGRRGGHATTLTAHGGRSQLHRDMSKPPAVPLGRRR</sequence>
<reference evidence="3 4" key="1">
    <citation type="submission" date="2018-04" db="EMBL/GenBank/DDBJ databases">
        <authorList>
            <person name="Zhang X."/>
            <person name="Yuan J."/>
            <person name="Li F."/>
            <person name="Xiang J."/>
        </authorList>
    </citation>
    <scope>NUCLEOTIDE SEQUENCE [LARGE SCALE GENOMIC DNA]</scope>
    <source>
        <tissue evidence="3">Muscle</tissue>
    </source>
</reference>
<evidence type="ECO:0000259" key="2">
    <source>
        <dbReference type="PROSITE" id="PS50093"/>
    </source>
</evidence>
<evidence type="ECO:0000313" key="4">
    <source>
        <dbReference type="Proteomes" id="UP000283509"/>
    </source>
</evidence>
<feature type="domain" description="PKD" evidence="2">
    <location>
        <begin position="111"/>
        <end position="175"/>
    </location>
</feature>
<protein>
    <recommendedName>
        <fullName evidence="2">PKD domain-containing protein</fullName>
    </recommendedName>
</protein>
<dbReference type="Proteomes" id="UP000283509">
    <property type="component" value="Unassembled WGS sequence"/>
</dbReference>
<gene>
    <name evidence="3" type="ORF">C7M84_017985</name>
</gene>
<dbReference type="SUPFAM" id="SSF49299">
    <property type="entry name" value="PKD domain"/>
    <property type="match status" value="2"/>
</dbReference>
<dbReference type="Gene3D" id="2.60.40.10">
    <property type="entry name" value="Immunoglobulins"/>
    <property type="match status" value="1"/>
</dbReference>
<dbReference type="InterPro" id="IPR013783">
    <property type="entry name" value="Ig-like_fold"/>
</dbReference>
<feature type="compositionally biased region" description="Pro residues" evidence="1">
    <location>
        <begin position="515"/>
        <end position="534"/>
    </location>
</feature>
<evidence type="ECO:0000313" key="3">
    <source>
        <dbReference type="EMBL" id="ROT64094.1"/>
    </source>
</evidence>
<organism evidence="3 4">
    <name type="scientific">Penaeus vannamei</name>
    <name type="common">Whiteleg shrimp</name>
    <name type="synonym">Litopenaeus vannamei</name>
    <dbReference type="NCBI Taxonomy" id="6689"/>
    <lineage>
        <taxon>Eukaryota</taxon>
        <taxon>Metazoa</taxon>
        <taxon>Ecdysozoa</taxon>
        <taxon>Arthropoda</taxon>
        <taxon>Crustacea</taxon>
        <taxon>Multicrustacea</taxon>
        <taxon>Malacostraca</taxon>
        <taxon>Eumalacostraca</taxon>
        <taxon>Eucarida</taxon>
        <taxon>Decapoda</taxon>
        <taxon>Dendrobranchiata</taxon>
        <taxon>Penaeoidea</taxon>
        <taxon>Penaeidae</taxon>
        <taxon>Penaeus</taxon>
    </lineage>
</organism>
<evidence type="ECO:0000256" key="1">
    <source>
        <dbReference type="SAM" id="MobiDB-lite"/>
    </source>
</evidence>
<dbReference type="InterPro" id="IPR035986">
    <property type="entry name" value="PKD_dom_sf"/>
</dbReference>
<reference evidence="3 4" key="2">
    <citation type="submission" date="2019-01" db="EMBL/GenBank/DDBJ databases">
        <title>The decoding of complex shrimp genome reveals the adaptation for benthos swimmer, frequently molting mechanism and breeding impact on genome.</title>
        <authorList>
            <person name="Sun Y."/>
            <person name="Gao Y."/>
            <person name="Yu Y."/>
        </authorList>
    </citation>
    <scope>NUCLEOTIDE SEQUENCE [LARGE SCALE GENOMIC DNA]</scope>
    <source>
        <tissue evidence="3">Muscle</tissue>
    </source>
</reference>
<feature type="region of interest" description="Disordered" evidence="1">
    <location>
        <begin position="461"/>
        <end position="481"/>
    </location>
</feature>
<dbReference type="AlphaFoldDB" id="A0A423SIX2"/>
<feature type="region of interest" description="Disordered" evidence="1">
    <location>
        <begin position="653"/>
        <end position="674"/>
    </location>
</feature>
<dbReference type="InterPro" id="IPR000601">
    <property type="entry name" value="PKD_dom"/>
</dbReference>
<feature type="compositionally biased region" description="Basic residues" evidence="1">
    <location>
        <begin position="569"/>
        <end position="584"/>
    </location>
</feature>
<dbReference type="EMBL" id="QCYY01003328">
    <property type="protein sequence ID" value="ROT64094.1"/>
    <property type="molecule type" value="Genomic_DNA"/>
</dbReference>
<dbReference type="OrthoDB" id="6379436at2759"/>
<proteinExistence type="predicted"/>
<comment type="caution">
    <text evidence="3">The sequence shown here is derived from an EMBL/GenBank/DDBJ whole genome shotgun (WGS) entry which is preliminary data.</text>
</comment>
<accession>A0A423SIX2</accession>
<feature type="compositionally biased region" description="Pro residues" evidence="1">
    <location>
        <begin position="543"/>
        <end position="554"/>
    </location>
</feature>